<dbReference type="RefSeq" id="WP_146961281.1">
    <property type="nucleotide sequence ID" value="NZ_CP042467.1"/>
</dbReference>
<sequence length="323" mass="35717">MAEPFVFHFSPGLDGAPLLMVIADLDMACGLCKHPQIQRFYHATPFEDLTVSTYKELVACAYLKGGYECENCGEQCGPEHVERSTLTLGFPDDSGLIRGFWARNAGVRYVLIPERRLDPQALPGFSPPPEAEELLTEAQILGRLGRPLSLRMCWRGLADQASSEDDELWIEMKSGTLGLRPSESSDEEPETDADEFETDELEIGLPPNAAAWLGKSRSQKLTDADFELFATIDLEILKAIIERTFGVAQITYDLDSETLEISNIKTPQGIEFSGKLNLEALAEESVVRGLMAGDLARLKAEEVVGQLLRVWKPTLFEHGGVLE</sequence>
<evidence type="ECO:0000313" key="1">
    <source>
        <dbReference type="EMBL" id="QED28658.1"/>
    </source>
</evidence>
<dbReference type="KEGG" id="bbae:FRD01_15725"/>
<gene>
    <name evidence="1" type="ORF">FRD01_15725</name>
</gene>
<reference evidence="1 2" key="1">
    <citation type="submission" date="2019-08" db="EMBL/GenBank/DDBJ databases">
        <authorList>
            <person name="Liang Q."/>
        </authorList>
    </citation>
    <scope>NUCLEOTIDE SEQUENCE [LARGE SCALE GENOMIC DNA]</scope>
    <source>
        <strain evidence="1 2">V1718</strain>
    </source>
</reference>
<evidence type="ECO:0000313" key="2">
    <source>
        <dbReference type="Proteomes" id="UP000321595"/>
    </source>
</evidence>
<proteinExistence type="predicted"/>
<dbReference type="AlphaFoldDB" id="A0A5B8XUP7"/>
<organism evidence="1 2">
    <name type="scientific">Microvenator marinus</name>
    <dbReference type="NCBI Taxonomy" id="2600177"/>
    <lineage>
        <taxon>Bacteria</taxon>
        <taxon>Deltaproteobacteria</taxon>
        <taxon>Bradymonadales</taxon>
        <taxon>Microvenatoraceae</taxon>
        <taxon>Microvenator</taxon>
    </lineage>
</organism>
<dbReference type="OrthoDB" id="5524461at2"/>
<accession>A0A5B8XUP7</accession>
<dbReference type="EMBL" id="CP042467">
    <property type="protein sequence ID" value="QED28658.1"/>
    <property type="molecule type" value="Genomic_DNA"/>
</dbReference>
<name>A0A5B8XUP7_9DELT</name>
<dbReference type="Proteomes" id="UP000321595">
    <property type="component" value="Chromosome"/>
</dbReference>
<protein>
    <submittedName>
        <fullName evidence="1">Uncharacterized protein</fullName>
    </submittedName>
</protein>
<keyword evidence="2" id="KW-1185">Reference proteome</keyword>